<comment type="caution">
    <text evidence="1">The sequence shown here is derived from an EMBL/GenBank/DDBJ whole genome shotgun (WGS) entry which is preliminary data.</text>
</comment>
<sequence length="85" mass="8841">MIADLGSVSVETPFYYSLRAAALVLAREIDTSKLAKAPLVKQLVDTIRELRGKAGPGGSSIDAILRELAAPLPGVAPVSDPEEPG</sequence>
<dbReference type="RefSeq" id="WP_134524369.1">
    <property type="nucleotide sequence ID" value="NZ_SOHH01000087.1"/>
</dbReference>
<reference evidence="1 2" key="1">
    <citation type="submission" date="2019-03" db="EMBL/GenBank/DDBJ databases">
        <title>Genomics of glacier-inhabiting Cryobacterium strains.</title>
        <authorList>
            <person name="Liu Q."/>
            <person name="Xin Y.-H."/>
        </authorList>
    </citation>
    <scope>NUCLEOTIDE SEQUENCE [LARGE SCALE GENOMIC DNA]</scope>
    <source>
        <strain evidence="1 2">Hh4</strain>
    </source>
</reference>
<proteinExistence type="predicted"/>
<dbReference type="AlphaFoldDB" id="A0A4V3IUY8"/>
<keyword evidence="2" id="KW-1185">Reference proteome</keyword>
<accession>A0A4V3IUY8</accession>
<evidence type="ECO:0000313" key="2">
    <source>
        <dbReference type="Proteomes" id="UP000298313"/>
    </source>
</evidence>
<name>A0A4V3IUY8_9MICO</name>
<dbReference type="EMBL" id="SOHH01000087">
    <property type="protein sequence ID" value="TFD74726.1"/>
    <property type="molecule type" value="Genomic_DNA"/>
</dbReference>
<organism evidence="1 2">
    <name type="scientific">Cryobacterium fucosi</name>
    <dbReference type="NCBI Taxonomy" id="1259157"/>
    <lineage>
        <taxon>Bacteria</taxon>
        <taxon>Bacillati</taxon>
        <taxon>Actinomycetota</taxon>
        <taxon>Actinomycetes</taxon>
        <taxon>Micrococcales</taxon>
        <taxon>Microbacteriaceae</taxon>
        <taxon>Cryobacterium</taxon>
    </lineage>
</organism>
<gene>
    <name evidence="1" type="ORF">E3T48_12435</name>
</gene>
<dbReference type="Proteomes" id="UP000298313">
    <property type="component" value="Unassembled WGS sequence"/>
</dbReference>
<protein>
    <submittedName>
        <fullName evidence="1">Uncharacterized protein</fullName>
    </submittedName>
</protein>
<evidence type="ECO:0000313" key="1">
    <source>
        <dbReference type="EMBL" id="TFD74726.1"/>
    </source>
</evidence>